<keyword evidence="1" id="KW-0677">Repeat</keyword>
<dbReference type="Gene3D" id="1.25.40.10">
    <property type="entry name" value="Tetratricopeptide repeat domain"/>
    <property type="match status" value="1"/>
</dbReference>
<dbReference type="InterPro" id="IPR011990">
    <property type="entry name" value="TPR-like_helical_dom_sf"/>
</dbReference>
<dbReference type="SMART" id="SM00028">
    <property type="entry name" value="TPR"/>
    <property type="match status" value="3"/>
</dbReference>
<evidence type="ECO:0000256" key="2">
    <source>
        <dbReference type="ARBA" id="ARBA00022803"/>
    </source>
</evidence>
<evidence type="ECO:0000256" key="1">
    <source>
        <dbReference type="ARBA" id="ARBA00022737"/>
    </source>
</evidence>
<dbReference type="PANTHER" id="PTHR45586">
    <property type="entry name" value="TPR REPEAT-CONTAINING PROTEIN PA4667"/>
    <property type="match status" value="1"/>
</dbReference>
<dbReference type="PANTHER" id="PTHR45586:SF1">
    <property type="entry name" value="LIPOPOLYSACCHARIDE ASSEMBLY PROTEIN B"/>
    <property type="match status" value="1"/>
</dbReference>
<proteinExistence type="predicted"/>
<evidence type="ECO:0000313" key="6">
    <source>
        <dbReference type="Proteomes" id="UP000288227"/>
    </source>
</evidence>
<dbReference type="Pfam" id="PF14559">
    <property type="entry name" value="TPR_19"/>
    <property type="match status" value="1"/>
</dbReference>
<feature type="repeat" description="TPR" evidence="3">
    <location>
        <begin position="199"/>
        <end position="232"/>
    </location>
</feature>
<name>A0A401U882_9BACT</name>
<dbReference type="Proteomes" id="UP000288227">
    <property type="component" value="Unassembled WGS sequence"/>
</dbReference>
<keyword evidence="2 3" id="KW-0802">TPR repeat</keyword>
<evidence type="ECO:0000313" key="5">
    <source>
        <dbReference type="EMBL" id="GCC51085.1"/>
    </source>
</evidence>
<feature type="repeat" description="TPR" evidence="3">
    <location>
        <begin position="165"/>
        <end position="198"/>
    </location>
</feature>
<keyword evidence="6" id="KW-1185">Reference proteome</keyword>
<dbReference type="SUPFAM" id="SSF48452">
    <property type="entry name" value="TPR-like"/>
    <property type="match status" value="1"/>
</dbReference>
<reference evidence="5 6" key="1">
    <citation type="submission" date="2018-11" db="EMBL/GenBank/DDBJ databases">
        <title>Chryseotalea sanarue gen. nov., sp., nov., a member of the family Cytophagaceae, isolated from a brackish lake in Hamamatsu Japan.</title>
        <authorList>
            <person name="Maejima Y."/>
            <person name="Iino T."/>
            <person name="Muraguchi Y."/>
            <person name="Fukuda K."/>
            <person name="Ohkuma M."/>
            <person name="Moriuchi R."/>
            <person name="Dohra H."/>
            <person name="Kimbara K."/>
            <person name="Shintani M."/>
        </authorList>
    </citation>
    <scope>NUCLEOTIDE SEQUENCE [LARGE SCALE GENOMIC DNA]</scope>
    <source>
        <strain evidence="5 6">Ys</strain>
    </source>
</reference>
<dbReference type="InterPro" id="IPR019734">
    <property type="entry name" value="TPR_rpt"/>
</dbReference>
<feature type="region of interest" description="Disordered" evidence="4">
    <location>
        <begin position="1"/>
        <end position="24"/>
    </location>
</feature>
<dbReference type="PROSITE" id="PS50005">
    <property type="entry name" value="TPR"/>
    <property type="match status" value="2"/>
</dbReference>
<dbReference type="InterPro" id="IPR051012">
    <property type="entry name" value="CellSynth/LPSAsmb/PSIAsmb"/>
</dbReference>
<comment type="caution">
    <text evidence="5">The sequence shown here is derived from an EMBL/GenBank/DDBJ whole genome shotgun (WGS) entry which is preliminary data.</text>
</comment>
<evidence type="ECO:0000256" key="4">
    <source>
        <dbReference type="SAM" id="MobiDB-lite"/>
    </source>
</evidence>
<protein>
    <submittedName>
        <fullName evidence="5">Peptidase</fullName>
    </submittedName>
</protein>
<dbReference type="EMBL" id="BHXQ01000002">
    <property type="protein sequence ID" value="GCC51085.1"/>
    <property type="molecule type" value="Genomic_DNA"/>
</dbReference>
<dbReference type="AlphaFoldDB" id="A0A401U882"/>
<organism evidence="5 6">
    <name type="scientific">Chryseotalea sanaruensis</name>
    <dbReference type="NCBI Taxonomy" id="2482724"/>
    <lineage>
        <taxon>Bacteria</taxon>
        <taxon>Pseudomonadati</taxon>
        <taxon>Bacteroidota</taxon>
        <taxon>Cytophagia</taxon>
        <taxon>Cytophagales</taxon>
        <taxon>Chryseotaleaceae</taxon>
        <taxon>Chryseotalea</taxon>
    </lineage>
</organism>
<gene>
    <name evidence="5" type="ORF">SanaruYs_13050</name>
</gene>
<evidence type="ECO:0000256" key="3">
    <source>
        <dbReference type="PROSITE-ProRule" id="PRU00339"/>
    </source>
</evidence>
<sequence length="246" mass="27612">MVSNEDELTRNQEQTNTPDKANEPHMAAPAELKGKIGQHRTFWRETAEKEKKAIFADSLGTWYANAGIFDSSAWFFEDAASFFNTVESWRKAGDNYYQAYTFALDANKQQALASKAQEFYNKVLSVKANDLEVKNNLAMTYLSSNNPMQGILMLREVLTVDAKNETALFNLGMLSVQSGQYENAIERLNTLVGINPQHIQAQLLLGVAYMQTGNNAKAKSQFEKVKDMDKDPAVQATVDSYLKDLK</sequence>
<accession>A0A401U882</accession>